<reference evidence="1" key="1">
    <citation type="submission" date="2022-03" db="EMBL/GenBank/DDBJ databases">
        <title>Gramella crocea sp. nov., isolated from activated sludge of a seafood processing plant.</title>
        <authorList>
            <person name="Zhang X."/>
        </authorList>
    </citation>
    <scope>NUCLEOTIDE SEQUENCE</scope>
    <source>
        <strain evidence="1">YJ019</strain>
    </source>
</reference>
<dbReference type="AlphaFoldDB" id="A0A9X2AB50"/>
<dbReference type="PROSITE" id="PS00018">
    <property type="entry name" value="EF_HAND_1"/>
    <property type="match status" value="1"/>
</dbReference>
<proteinExistence type="predicted"/>
<evidence type="ECO:0000313" key="2">
    <source>
        <dbReference type="Proteomes" id="UP001139226"/>
    </source>
</evidence>
<dbReference type="Proteomes" id="UP001139226">
    <property type="component" value="Unassembled WGS sequence"/>
</dbReference>
<accession>A0A9X2AB50</accession>
<gene>
    <name evidence="1" type="ORF">ML462_06300</name>
</gene>
<dbReference type="InterPro" id="IPR018247">
    <property type="entry name" value="EF_Hand_1_Ca_BS"/>
</dbReference>
<dbReference type="RefSeq" id="WP_240712933.1">
    <property type="nucleotide sequence ID" value="NZ_JAKVTV010000002.1"/>
</dbReference>
<evidence type="ECO:0008006" key="3">
    <source>
        <dbReference type="Google" id="ProtNLM"/>
    </source>
</evidence>
<dbReference type="EMBL" id="JAKVTV010000002">
    <property type="protein sequence ID" value="MCH4822778.1"/>
    <property type="molecule type" value="Genomic_DNA"/>
</dbReference>
<sequence length="458" mass="54020">MKNGQHSELKEILDNDNLFLKFYSTSHITDIFSSFKETKQQRRLIDSDLEFISQITKNKCLYNSTDGKMIAGDYDPKELFQERVEQKDLFNDISIDGLSELFNSSEVGKKLGIPIMESLKNIQLDPSFKAAFEKPESKEMMNRLFPGLKDNLTMEGWFNYFNKMLKGLNDGEDYKELRNIVQESTNLNRDKIFNNSDPYSFLYKHYKKFGGERKTPLLESKHSPEWFDEISNEYIQLDMHGYQEDKVKINKGRKETFQNTTEDSFHAAFASTCDFYLVNDKKAFNKTSKVYDELKINTWTQKPKEFIDHYKKFLSSRDYKLHLQIFMDLISSNNFIEQQTDSGKLYTMYPPIYLFDFFNKIVRFEGDDGAKLTYLSQNKPTNYFVTFLEIKNLVQRLEEFFGLDKDGSGELTKDEFYKEEWKKRVWSINESLSLRFQANNYHAQLYFDIGKEPAGNNG</sequence>
<evidence type="ECO:0000313" key="1">
    <source>
        <dbReference type="EMBL" id="MCH4822778.1"/>
    </source>
</evidence>
<name>A0A9X2AB50_9FLAO</name>
<keyword evidence="2" id="KW-1185">Reference proteome</keyword>
<comment type="caution">
    <text evidence="1">The sequence shown here is derived from an EMBL/GenBank/DDBJ whole genome shotgun (WGS) entry which is preliminary data.</text>
</comment>
<organism evidence="1 2">
    <name type="scientific">Christiangramia lutea</name>
    <dbReference type="NCBI Taxonomy" id="1607951"/>
    <lineage>
        <taxon>Bacteria</taxon>
        <taxon>Pseudomonadati</taxon>
        <taxon>Bacteroidota</taxon>
        <taxon>Flavobacteriia</taxon>
        <taxon>Flavobacteriales</taxon>
        <taxon>Flavobacteriaceae</taxon>
        <taxon>Christiangramia</taxon>
    </lineage>
</organism>
<protein>
    <recommendedName>
        <fullName evidence="3">EF-hand domain-containing protein</fullName>
    </recommendedName>
</protein>